<evidence type="ECO:0000313" key="3">
    <source>
        <dbReference type="EMBL" id="NHB78348.1"/>
    </source>
</evidence>
<organism evidence="3 4">
    <name type="scientific">Rhodobacter calidifons</name>
    <dbReference type="NCBI Taxonomy" id="2715277"/>
    <lineage>
        <taxon>Bacteria</taxon>
        <taxon>Pseudomonadati</taxon>
        <taxon>Pseudomonadota</taxon>
        <taxon>Alphaproteobacteria</taxon>
        <taxon>Rhodobacterales</taxon>
        <taxon>Rhodobacter group</taxon>
        <taxon>Rhodobacter</taxon>
    </lineage>
</organism>
<name>A0ABX0GBZ0_9RHOB</name>
<feature type="compositionally biased region" description="Low complexity" evidence="1">
    <location>
        <begin position="64"/>
        <end position="97"/>
    </location>
</feature>
<feature type="non-terminal residue" evidence="3">
    <location>
        <position position="97"/>
    </location>
</feature>
<comment type="caution">
    <text evidence="3">The sequence shown here is derived from an EMBL/GenBank/DDBJ whole genome shotgun (WGS) entry which is preliminary data.</text>
</comment>
<dbReference type="Proteomes" id="UP001515660">
    <property type="component" value="Unassembled WGS sequence"/>
</dbReference>
<dbReference type="EMBL" id="JAANHS010000020">
    <property type="protein sequence ID" value="NHB78348.1"/>
    <property type="molecule type" value="Genomic_DNA"/>
</dbReference>
<accession>A0ABX0GBZ0</accession>
<keyword evidence="4" id="KW-1185">Reference proteome</keyword>
<protein>
    <submittedName>
        <fullName evidence="3">2-oxoglutarate dehydrogenase, E2 component, dihydrolipoamide succinyltransferase</fullName>
    </submittedName>
</protein>
<evidence type="ECO:0000313" key="4">
    <source>
        <dbReference type="Proteomes" id="UP001515660"/>
    </source>
</evidence>
<keyword evidence="2" id="KW-1133">Transmembrane helix</keyword>
<evidence type="ECO:0000256" key="1">
    <source>
        <dbReference type="SAM" id="MobiDB-lite"/>
    </source>
</evidence>
<keyword evidence="2" id="KW-0472">Membrane</keyword>
<gene>
    <name evidence="3" type="ORF">G8O29_16655</name>
</gene>
<feature type="transmembrane region" description="Helical" evidence="2">
    <location>
        <begin position="12"/>
        <end position="31"/>
    </location>
</feature>
<feature type="compositionally biased region" description="Pro residues" evidence="1">
    <location>
        <begin position="53"/>
        <end position="63"/>
    </location>
</feature>
<feature type="compositionally biased region" description="Low complexity" evidence="1">
    <location>
        <begin position="39"/>
        <end position="52"/>
    </location>
</feature>
<keyword evidence="2" id="KW-0812">Transmembrane</keyword>
<feature type="region of interest" description="Disordered" evidence="1">
    <location>
        <begin position="39"/>
        <end position="97"/>
    </location>
</feature>
<evidence type="ECO:0000256" key="2">
    <source>
        <dbReference type="SAM" id="Phobius"/>
    </source>
</evidence>
<reference evidence="3 4" key="1">
    <citation type="journal article" date="2022" name="Microorganisms">
        <title>Genome Sequence and Characterization of a Xanthorhodopsin-Containing, Aerobic Anoxygenic Phototrophic Rhodobacter Species, Isolated from Mesophilic Conditions at Yellowstone National Park.</title>
        <authorList>
            <person name="Kyndt J.A."/>
            <person name="Robertson S."/>
            <person name="Shoffstall I.B."/>
            <person name="Ramaley R.F."/>
            <person name="Meyer T.E."/>
        </authorList>
    </citation>
    <scope>NUCLEOTIDE SEQUENCE [LARGE SCALE GENOMIC DNA]</scope>
    <source>
        <strain evidence="3 4">M37P</strain>
    </source>
</reference>
<sequence length="97" mass="9158">MSSFGALDRGTRVVLLLLGGVILAGAGYLGWQATRPAPADLAGTAPAAAPAPEATPAPAPAPDPAALSKGAAAEAPALQPGATPPVETAAAAPEAEA</sequence>
<proteinExistence type="predicted"/>